<keyword evidence="4" id="KW-1185">Reference proteome</keyword>
<dbReference type="EMBL" id="NBNE01005890">
    <property type="protein sequence ID" value="OWZ02866.1"/>
    <property type="molecule type" value="Genomic_DNA"/>
</dbReference>
<evidence type="ECO:0000259" key="2">
    <source>
        <dbReference type="PROSITE" id="PS51471"/>
    </source>
</evidence>
<gene>
    <name evidence="3" type="ORF">PHMEG_00025503</name>
</gene>
<sequence length="954" mass="106666">MAWGSRRYEYEDREDEKPDEEEIFGSGKWPFGGEGQLSDVPVPTGAVAQQISEMLSRADNNAGEYSFGGQANTLPAIPGLYVDGVGLIPVPLTEEHATKLMAKCDKSPFGRKLDTMMDENVRKSWQLAPDQVELKNPLWHTGMEKLSDTIAGRLGYKDIPMQCKLYKLLVYGEGGHFVKHQDTEKEDGMVATLVIQLPSVHEGGNLVVYRRGEVKYRHDFGKQEGTAEYLPHYAVHYADAEHALETVVSGFRLVLVYSICLPSTMRHLTRNHDQSLSEELGGVINSMSRDDESFALLLSHEYTEKSITELGSGALKGIDRARVQVLEEANEVASSEKKLQLFIAKLNHDISYYDDGGSWAESDRNESINWYSPEGDSHGIKMALQIADGLDEGVAQLALLNEAVTKALNLPEEKLCASSTLGLLWKWAIRCSDRAIFDSVAGKFIQTKPSLLQPVIDAFSQHIGTIDLIDDKFAVLTSIAGRRIEWLKNQLGVQGQSFSWEMPDAYFPDNAHVEAFLRGPNESMDTVGIRHFNGIKHARNYAAKWMRNKQINASFTLEADGHGQNAYVVITKTRSWFSQHQKTLVEYREELNRLSLRYGEDTTENTRKRARNIIGPEEAEAAAAAAGEYSFSGQADTLPVAPGLFIDGVGSIALPLCDEQAEKLVAKCDKSPFGRKLDTMMDENIRKSWQLAPDQVEIRNPLWHTGMKKLSETVAGRLGYKGVPMQCILYKMLVYGEGGHFVKHQDTEKEDGMVATMVVQLPSLHEGGDLIVYRVHYADAEHALEKVTKGYRLVLVYSICLPSNMRGLERNPDKSMTEELTNAITCMGLDDKLFSLLLVHEYTEKSITGMGSRALKGIDRARVDALMEANKLVPADKKLLFFFADLKHDAHFYDVGGDWEEDEHKESITWYSASGEKFSTASEAAFELNFLNPDQDTLEQIWEERGESTFEGTP</sequence>
<name>A0A225VAZ7_9STRA</name>
<accession>A0A225VAZ7</accession>
<dbReference type="PANTHER" id="PTHR33099:SF7">
    <property type="entry name" value="MYND-TYPE DOMAIN-CONTAINING PROTEIN"/>
    <property type="match status" value="1"/>
</dbReference>
<comment type="caution">
    <text evidence="3">The sequence shown here is derived from an EMBL/GenBank/DDBJ whole genome shotgun (WGS) entry which is preliminary data.</text>
</comment>
<protein>
    <recommendedName>
        <fullName evidence="2">Fe2OG dioxygenase domain-containing protein</fullName>
    </recommendedName>
</protein>
<feature type="region of interest" description="Disordered" evidence="1">
    <location>
        <begin position="1"/>
        <end position="41"/>
    </location>
</feature>
<evidence type="ECO:0000313" key="4">
    <source>
        <dbReference type="Proteomes" id="UP000198211"/>
    </source>
</evidence>
<dbReference type="Gene3D" id="2.60.120.620">
    <property type="entry name" value="q2cbj1_9rhob like domain"/>
    <property type="match status" value="2"/>
</dbReference>
<evidence type="ECO:0000313" key="3">
    <source>
        <dbReference type="EMBL" id="OWZ02866.1"/>
    </source>
</evidence>
<dbReference type="AlphaFoldDB" id="A0A225VAZ7"/>
<dbReference type="Proteomes" id="UP000198211">
    <property type="component" value="Unassembled WGS sequence"/>
</dbReference>
<evidence type="ECO:0000256" key="1">
    <source>
        <dbReference type="SAM" id="MobiDB-lite"/>
    </source>
</evidence>
<dbReference type="PANTHER" id="PTHR33099">
    <property type="entry name" value="FE2OG DIOXYGENASE DOMAIN-CONTAINING PROTEIN"/>
    <property type="match status" value="1"/>
</dbReference>
<organism evidence="3 4">
    <name type="scientific">Phytophthora megakarya</name>
    <dbReference type="NCBI Taxonomy" id="4795"/>
    <lineage>
        <taxon>Eukaryota</taxon>
        <taxon>Sar</taxon>
        <taxon>Stramenopiles</taxon>
        <taxon>Oomycota</taxon>
        <taxon>Peronosporomycetes</taxon>
        <taxon>Peronosporales</taxon>
        <taxon>Peronosporaceae</taxon>
        <taxon>Phytophthora</taxon>
    </lineage>
</organism>
<dbReference type="PROSITE" id="PS51471">
    <property type="entry name" value="FE2OG_OXY"/>
    <property type="match status" value="1"/>
</dbReference>
<feature type="compositionally biased region" description="Basic and acidic residues" evidence="1">
    <location>
        <begin position="1"/>
        <end position="10"/>
    </location>
</feature>
<dbReference type="OrthoDB" id="90465at2759"/>
<feature type="compositionally biased region" description="Acidic residues" evidence="1">
    <location>
        <begin position="11"/>
        <end position="23"/>
    </location>
</feature>
<reference evidence="4" key="1">
    <citation type="submission" date="2017-03" db="EMBL/GenBank/DDBJ databases">
        <title>Phytopthora megakarya and P. palmivora, two closely related causual agents of cacao black pod achieved similar genome size and gene model numbers by different mechanisms.</title>
        <authorList>
            <person name="Ali S."/>
            <person name="Shao J."/>
            <person name="Larry D.J."/>
            <person name="Kronmiller B."/>
            <person name="Shen D."/>
            <person name="Strem M.D."/>
            <person name="Melnick R.L."/>
            <person name="Guiltinan M.J."/>
            <person name="Tyler B.M."/>
            <person name="Meinhardt L.W."/>
            <person name="Bailey B.A."/>
        </authorList>
    </citation>
    <scope>NUCLEOTIDE SEQUENCE [LARGE SCALE GENOMIC DNA]</scope>
    <source>
        <strain evidence="4">zdho120</strain>
    </source>
</reference>
<proteinExistence type="predicted"/>
<feature type="domain" description="Fe2OG dioxygenase" evidence="2">
    <location>
        <begin position="159"/>
        <end position="261"/>
    </location>
</feature>
<dbReference type="InterPro" id="IPR005123">
    <property type="entry name" value="Oxoglu/Fe-dep_dioxygenase_dom"/>
</dbReference>